<organism evidence="1">
    <name type="scientific">uncultured marine virus</name>
    <dbReference type="NCBI Taxonomy" id="186617"/>
    <lineage>
        <taxon>Viruses</taxon>
        <taxon>environmental samples</taxon>
    </lineage>
</organism>
<accession>A0A0F7L7N5</accession>
<name>A0A0F7L7N5_9VIRU</name>
<reference evidence="1" key="2">
    <citation type="submission" date="2015-03" db="EMBL/GenBank/DDBJ databases">
        <authorList>
            <person name="Chow C.-E.T."/>
            <person name="Winget D.M."/>
            <person name="White R.A.III."/>
            <person name="Hallam S.J."/>
            <person name="Suttle C.A."/>
        </authorList>
    </citation>
    <scope>NUCLEOTIDE SEQUENCE</scope>
    <source>
        <strain evidence="1">Oxic1_1</strain>
    </source>
</reference>
<proteinExistence type="predicted"/>
<reference evidence="1" key="1">
    <citation type="journal article" date="2015" name="Front. Microbiol.">
        <title>Combining genomic sequencing methods to explore viral diversity and reveal potential virus-host interactions.</title>
        <authorList>
            <person name="Chow C.E."/>
            <person name="Winget D.M."/>
            <person name="White R.A.III."/>
            <person name="Hallam S.J."/>
            <person name="Suttle C.A."/>
        </authorList>
    </citation>
    <scope>NUCLEOTIDE SEQUENCE</scope>
    <source>
        <strain evidence="1">Oxic1_1</strain>
    </source>
</reference>
<dbReference type="EMBL" id="KR029596">
    <property type="protein sequence ID" value="AKH47563.1"/>
    <property type="molecule type" value="Genomic_DNA"/>
</dbReference>
<evidence type="ECO:0000313" key="1">
    <source>
        <dbReference type="EMBL" id="AKH47563.1"/>
    </source>
</evidence>
<sequence length="55" mass="6114">MISTWGLRCLRLERSTDVGCGSSTSSGSTMSIVLSIRSLSTWRRMLSISRLSFRS</sequence>
<protein>
    <submittedName>
        <fullName evidence="1">Uncharacterized protein</fullName>
    </submittedName>
</protein>